<feature type="compositionally biased region" description="Basic and acidic residues" evidence="1">
    <location>
        <begin position="157"/>
        <end position="177"/>
    </location>
</feature>
<organism evidence="2 3">
    <name type="scientific">Ignelater luminosus</name>
    <name type="common">Cucubano</name>
    <name type="synonym">Pyrophorus luminosus</name>
    <dbReference type="NCBI Taxonomy" id="2038154"/>
    <lineage>
        <taxon>Eukaryota</taxon>
        <taxon>Metazoa</taxon>
        <taxon>Ecdysozoa</taxon>
        <taxon>Arthropoda</taxon>
        <taxon>Hexapoda</taxon>
        <taxon>Insecta</taxon>
        <taxon>Pterygota</taxon>
        <taxon>Neoptera</taxon>
        <taxon>Endopterygota</taxon>
        <taxon>Coleoptera</taxon>
        <taxon>Polyphaga</taxon>
        <taxon>Elateriformia</taxon>
        <taxon>Elateroidea</taxon>
        <taxon>Elateridae</taxon>
        <taxon>Agrypninae</taxon>
        <taxon>Pyrophorini</taxon>
        <taxon>Ignelater</taxon>
    </lineage>
</organism>
<evidence type="ECO:0000313" key="2">
    <source>
        <dbReference type="EMBL" id="KAF2884490.1"/>
    </source>
</evidence>
<proteinExistence type="predicted"/>
<comment type="caution">
    <text evidence="2">The sequence shown here is derived from an EMBL/GenBank/DDBJ whole genome shotgun (WGS) entry which is preliminary data.</text>
</comment>
<protein>
    <submittedName>
        <fullName evidence="2">Uncharacterized protein</fullName>
    </submittedName>
</protein>
<dbReference type="AlphaFoldDB" id="A0A8K0FXS6"/>
<gene>
    <name evidence="2" type="ORF">ILUMI_21686</name>
</gene>
<sequence length="198" mass="23244">MPRYYKRIKYREFNPDDTRQAIIDVLDNNKSVRNGISPEIESALEVYLLKWSAMFYELTPKLVRRLAYDSSKSSENEITTTPKSGKTERKIFVTLEAIKPFPKAPARKEENKTGRKWGRCMIATDSPQKLLLEEKKKTIKENKTFAKKKEQVKRRCFQKESSDNENKEIVYHDHSSDDSLCFESDEERSATDVPRQRL</sequence>
<keyword evidence="3" id="KW-1185">Reference proteome</keyword>
<feature type="region of interest" description="Disordered" evidence="1">
    <location>
        <begin position="155"/>
        <end position="198"/>
    </location>
</feature>
<evidence type="ECO:0000256" key="1">
    <source>
        <dbReference type="SAM" id="MobiDB-lite"/>
    </source>
</evidence>
<name>A0A8K0FXS6_IGNLU</name>
<dbReference type="EMBL" id="VTPC01090163">
    <property type="protein sequence ID" value="KAF2884490.1"/>
    <property type="molecule type" value="Genomic_DNA"/>
</dbReference>
<dbReference type="Proteomes" id="UP000801492">
    <property type="component" value="Unassembled WGS sequence"/>
</dbReference>
<evidence type="ECO:0000313" key="3">
    <source>
        <dbReference type="Proteomes" id="UP000801492"/>
    </source>
</evidence>
<reference evidence="2" key="1">
    <citation type="submission" date="2019-08" db="EMBL/GenBank/DDBJ databases">
        <title>The genome of the North American firefly Photinus pyralis.</title>
        <authorList>
            <consortium name="Photinus pyralis genome working group"/>
            <person name="Fallon T.R."/>
            <person name="Sander Lower S.E."/>
            <person name="Weng J.-K."/>
        </authorList>
    </citation>
    <scope>NUCLEOTIDE SEQUENCE</scope>
    <source>
        <strain evidence="2">TRF0915ILg1</strain>
        <tissue evidence="2">Whole body</tissue>
    </source>
</reference>
<accession>A0A8K0FXS6</accession>